<reference evidence="1" key="1">
    <citation type="journal article" date="2014" name="Front. Microbiol.">
        <title>High frequency of phylogenetically diverse reductive dehalogenase-homologous genes in deep subseafloor sedimentary metagenomes.</title>
        <authorList>
            <person name="Kawai M."/>
            <person name="Futagami T."/>
            <person name="Toyoda A."/>
            <person name="Takaki Y."/>
            <person name="Nishi S."/>
            <person name="Hori S."/>
            <person name="Arai W."/>
            <person name="Tsubouchi T."/>
            <person name="Morono Y."/>
            <person name="Uchiyama I."/>
            <person name="Ito T."/>
            <person name="Fujiyama A."/>
            <person name="Inagaki F."/>
            <person name="Takami H."/>
        </authorList>
    </citation>
    <scope>NUCLEOTIDE SEQUENCE</scope>
    <source>
        <strain evidence="1">Expedition CK06-06</strain>
    </source>
</reference>
<accession>X1ACV6</accession>
<protein>
    <submittedName>
        <fullName evidence="1">Uncharacterized protein</fullName>
    </submittedName>
</protein>
<evidence type="ECO:0000313" key="1">
    <source>
        <dbReference type="EMBL" id="GAG79779.1"/>
    </source>
</evidence>
<dbReference type="AlphaFoldDB" id="X1ACV6"/>
<organism evidence="1">
    <name type="scientific">marine sediment metagenome</name>
    <dbReference type="NCBI Taxonomy" id="412755"/>
    <lineage>
        <taxon>unclassified sequences</taxon>
        <taxon>metagenomes</taxon>
        <taxon>ecological metagenomes</taxon>
    </lineage>
</organism>
<proteinExistence type="predicted"/>
<name>X1ACV6_9ZZZZ</name>
<dbReference type="EMBL" id="BART01017612">
    <property type="protein sequence ID" value="GAG79779.1"/>
    <property type="molecule type" value="Genomic_DNA"/>
</dbReference>
<sequence length="40" mass="4506">FQITGIKIMYDVIKKILCGPVIRELFVLDKQTVVGDINGQ</sequence>
<gene>
    <name evidence="1" type="ORF">S01H4_33459</name>
</gene>
<comment type="caution">
    <text evidence="1">The sequence shown here is derived from an EMBL/GenBank/DDBJ whole genome shotgun (WGS) entry which is preliminary data.</text>
</comment>
<feature type="non-terminal residue" evidence="1">
    <location>
        <position position="1"/>
    </location>
</feature>